<dbReference type="PANTHER" id="PTHR30086:SF17">
    <property type="entry name" value="LYSE FAMILY TRANSLOCATOR"/>
    <property type="match status" value="1"/>
</dbReference>
<accession>A0A6N9H557</accession>
<feature type="transmembrane region" description="Helical" evidence="7">
    <location>
        <begin position="40"/>
        <end position="65"/>
    </location>
</feature>
<feature type="transmembrane region" description="Helical" evidence="7">
    <location>
        <begin position="209"/>
        <end position="230"/>
    </location>
</feature>
<evidence type="ECO:0000256" key="4">
    <source>
        <dbReference type="ARBA" id="ARBA00022989"/>
    </source>
</evidence>
<comment type="subcellular location">
    <subcellularLocation>
        <location evidence="1">Cell membrane</location>
        <topology evidence="1">Multi-pass membrane protein</topology>
    </subcellularLocation>
</comment>
<evidence type="ECO:0000256" key="3">
    <source>
        <dbReference type="ARBA" id="ARBA00022692"/>
    </source>
</evidence>
<gene>
    <name evidence="8" type="ORF">GSY69_03520</name>
</gene>
<keyword evidence="2" id="KW-1003">Cell membrane</keyword>
<evidence type="ECO:0000256" key="7">
    <source>
        <dbReference type="SAM" id="Phobius"/>
    </source>
</evidence>
<name>A0A6N9H557_9MICO</name>
<comment type="caution">
    <text evidence="8">The sequence shown here is derived from an EMBL/GenBank/DDBJ whole genome shotgun (WGS) entry which is preliminary data.</text>
</comment>
<keyword evidence="3 7" id="KW-0812">Transmembrane</keyword>
<proteinExistence type="predicted"/>
<feature type="transmembrane region" description="Helical" evidence="7">
    <location>
        <begin position="242"/>
        <end position="264"/>
    </location>
</feature>
<sequence>MTAATWLVLLGTWAAAVVSPGPDFVAVLRASLRGGIAAGLRVAAGVVAGISTWITAALIGITALVSSNPTVYLVVRWAGALFLFGYGLRILWSVIRAKRAQRAAASAPAVALVPDRAGGGGAAAGAGPGTPGHEDADLGEEDLGEASRGAGSPAPQVGAVAGRRPRSEVWADLRLGYLTNTVGNPKAVVFFGALFASLLPHGIGAGQSVLVGLAMAAIAMAFFASLALAASRPVVIRAYERAETAIDTVLGCLFAVLGIALLPLW</sequence>
<evidence type="ECO:0000256" key="1">
    <source>
        <dbReference type="ARBA" id="ARBA00004651"/>
    </source>
</evidence>
<evidence type="ECO:0000256" key="2">
    <source>
        <dbReference type="ARBA" id="ARBA00022475"/>
    </source>
</evidence>
<dbReference type="AlphaFoldDB" id="A0A6N9H557"/>
<dbReference type="InterPro" id="IPR001123">
    <property type="entry name" value="LeuE-type"/>
</dbReference>
<feature type="transmembrane region" description="Helical" evidence="7">
    <location>
        <begin position="6"/>
        <end position="28"/>
    </location>
</feature>
<keyword evidence="9" id="KW-1185">Reference proteome</keyword>
<keyword evidence="5 7" id="KW-0472">Membrane</keyword>
<feature type="transmembrane region" description="Helical" evidence="7">
    <location>
        <begin position="187"/>
        <end position="203"/>
    </location>
</feature>
<feature type="compositionally biased region" description="Gly residues" evidence="6">
    <location>
        <begin position="121"/>
        <end position="130"/>
    </location>
</feature>
<organism evidence="8 9">
    <name type="scientific">Brevibacterium rongguiense</name>
    <dbReference type="NCBI Taxonomy" id="2695267"/>
    <lineage>
        <taxon>Bacteria</taxon>
        <taxon>Bacillati</taxon>
        <taxon>Actinomycetota</taxon>
        <taxon>Actinomycetes</taxon>
        <taxon>Micrococcales</taxon>
        <taxon>Brevibacteriaceae</taxon>
        <taxon>Brevibacterium</taxon>
    </lineage>
</organism>
<feature type="transmembrane region" description="Helical" evidence="7">
    <location>
        <begin position="71"/>
        <end position="92"/>
    </location>
</feature>
<dbReference type="PANTHER" id="PTHR30086">
    <property type="entry name" value="ARGININE EXPORTER PROTEIN ARGO"/>
    <property type="match status" value="1"/>
</dbReference>
<feature type="region of interest" description="Disordered" evidence="6">
    <location>
        <begin position="121"/>
        <end position="159"/>
    </location>
</feature>
<dbReference type="GO" id="GO:0005886">
    <property type="term" value="C:plasma membrane"/>
    <property type="evidence" value="ECO:0007669"/>
    <property type="project" value="UniProtKB-SubCell"/>
</dbReference>
<dbReference type="RefSeq" id="WP_160952502.1">
    <property type="nucleotide sequence ID" value="NZ_WWEQ01000009.1"/>
</dbReference>
<dbReference type="GO" id="GO:0015171">
    <property type="term" value="F:amino acid transmembrane transporter activity"/>
    <property type="evidence" value="ECO:0007669"/>
    <property type="project" value="TreeGrafter"/>
</dbReference>
<evidence type="ECO:0000256" key="5">
    <source>
        <dbReference type="ARBA" id="ARBA00023136"/>
    </source>
</evidence>
<dbReference type="EMBL" id="WWEQ01000009">
    <property type="protein sequence ID" value="MYM19065.1"/>
    <property type="molecule type" value="Genomic_DNA"/>
</dbReference>
<dbReference type="Pfam" id="PF01810">
    <property type="entry name" value="LysE"/>
    <property type="match status" value="1"/>
</dbReference>
<dbReference type="Proteomes" id="UP000469215">
    <property type="component" value="Unassembled WGS sequence"/>
</dbReference>
<keyword evidence="4 7" id="KW-1133">Transmembrane helix</keyword>
<evidence type="ECO:0000256" key="6">
    <source>
        <dbReference type="SAM" id="MobiDB-lite"/>
    </source>
</evidence>
<protein>
    <submittedName>
        <fullName evidence="8">LysE family transporter</fullName>
    </submittedName>
</protein>
<evidence type="ECO:0000313" key="9">
    <source>
        <dbReference type="Proteomes" id="UP000469215"/>
    </source>
</evidence>
<evidence type="ECO:0000313" key="8">
    <source>
        <dbReference type="EMBL" id="MYM19065.1"/>
    </source>
</evidence>
<reference evidence="8 9" key="1">
    <citation type="submission" date="2020-01" db="EMBL/GenBank/DDBJ databases">
        <authorList>
            <person name="Deng T."/>
        </authorList>
    </citation>
    <scope>NUCLEOTIDE SEQUENCE [LARGE SCALE GENOMIC DNA]</scope>
    <source>
        <strain evidence="8 9">5221</strain>
    </source>
</reference>